<dbReference type="SUPFAM" id="SSF75169">
    <property type="entry name" value="DsrEFH-like"/>
    <property type="match status" value="1"/>
</dbReference>
<dbReference type="RefSeq" id="WP_311360227.1">
    <property type="nucleotide sequence ID" value="NZ_JAVRIE010000001.1"/>
</dbReference>
<evidence type="ECO:0000313" key="2">
    <source>
        <dbReference type="Proteomes" id="UP001249020"/>
    </source>
</evidence>
<dbReference type="GO" id="GO:0002143">
    <property type="term" value="P:tRNA wobble position uridine thiolation"/>
    <property type="evidence" value="ECO:0007669"/>
    <property type="project" value="InterPro"/>
</dbReference>
<dbReference type="InterPro" id="IPR027396">
    <property type="entry name" value="DsrEFH-like"/>
</dbReference>
<dbReference type="AlphaFoldDB" id="A0AAW8QWF1"/>
<evidence type="ECO:0008006" key="3">
    <source>
        <dbReference type="Google" id="ProtNLM"/>
    </source>
</evidence>
<comment type="caution">
    <text evidence="1">The sequence shown here is derived from an EMBL/GenBank/DDBJ whole genome shotgun (WGS) entry which is preliminary data.</text>
</comment>
<name>A0AAW8QWF1_9ALTE</name>
<dbReference type="GO" id="GO:0005737">
    <property type="term" value="C:cytoplasm"/>
    <property type="evidence" value="ECO:0007669"/>
    <property type="project" value="InterPro"/>
</dbReference>
<accession>A0AAW8QWF1</accession>
<organism evidence="1 2">
    <name type="scientific">Brumicola blandensis</name>
    <dbReference type="NCBI Taxonomy" id="3075611"/>
    <lineage>
        <taxon>Bacteria</taxon>
        <taxon>Pseudomonadati</taxon>
        <taxon>Pseudomonadota</taxon>
        <taxon>Gammaproteobacteria</taxon>
        <taxon>Alteromonadales</taxon>
        <taxon>Alteromonadaceae</taxon>
        <taxon>Brumicola</taxon>
    </lineage>
</organism>
<dbReference type="InterPro" id="IPR007215">
    <property type="entry name" value="Sulphur_relay_TusB/DsrH"/>
</dbReference>
<keyword evidence="2" id="KW-1185">Reference proteome</keyword>
<gene>
    <name evidence="1" type="ORF">RM544_02655</name>
</gene>
<protein>
    <recommendedName>
        <fullName evidence="3">Sulfurtransferase complex subunit TusB</fullName>
    </recommendedName>
</protein>
<dbReference type="EMBL" id="JAVRIE010000001">
    <property type="protein sequence ID" value="MDT0581426.1"/>
    <property type="molecule type" value="Genomic_DNA"/>
</dbReference>
<dbReference type="Pfam" id="PF04077">
    <property type="entry name" value="DsrH"/>
    <property type="match status" value="1"/>
</dbReference>
<proteinExistence type="predicted"/>
<reference evidence="1 2" key="1">
    <citation type="submission" date="2023-09" db="EMBL/GenBank/DDBJ databases">
        <authorList>
            <person name="Rey-Velasco X."/>
        </authorList>
    </citation>
    <scope>NUCLEOTIDE SEQUENCE [LARGE SCALE GENOMIC DNA]</scope>
    <source>
        <strain evidence="1 2">W409</strain>
    </source>
</reference>
<sequence length="95" mass="10607">MLINFSSKDLNKLKSIIDDSACKTDNDPLCKTTILCIGDAIYHHIAIRQMFPSARVLVLRDDYLLAGLPDTAKVKLIAYEDWVSLSIENTPVITV</sequence>
<dbReference type="Gene3D" id="3.40.1260.10">
    <property type="entry name" value="DsrEFH-like"/>
    <property type="match status" value="1"/>
</dbReference>
<dbReference type="Proteomes" id="UP001249020">
    <property type="component" value="Unassembled WGS sequence"/>
</dbReference>
<evidence type="ECO:0000313" key="1">
    <source>
        <dbReference type="EMBL" id="MDT0581426.1"/>
    </source>
</evidence>